<keyword evidence="1" id="KW-0175">Coiled coil</keyword>
<dbReference type="InterPro" id="IPR027417">
    <property type="entry name" value="P-loop_NTPase"/>
</dbReference>
<organism evidence="3 4">
    <name type="scientific">Coccomyxa viridis</name>
    <dbReference type="NCBI Taxonomy" id="1274662"/>
    <lineage>
        <taxon>Eukaryota</taxon>
        <taxon>Viridiplantae</taxon>
        <taxon>Chlorophyta</taxon>
        <taxon>core chlorophytes</taxon>
        <taxon>Trebouxiophyceae</taxon>
        <taxon>Trebouxiophyceae incertae sedis</taxon>
        <taxon>Coccomyxaceae</taxon>
        <taxon>Coccomyxa</taxon>
    </lineage>
</organism>
<dbReference type="InterPro" id="IPR016300">
    <property type="entry name" value="ATPase_ArsA/GET3"/>
</dbReference>
<dbReference type="PANTHER" id="PTHR10803:SF0">
    <property type="entry name" value="ATPASE GET3B"/>
    <property type="match status" value="1"/>
</dbReference>
<dbReference type="NCBIfam" id="TIGR00345">
    <property type="entry name" value="GET3_arsA_TRC40"/>
    <property type="match status" value="2"/>
</dbReference>
<evidence type="ECO:0000313" key="4">
    <source>
        <dbReference type="Proteomes" id="UP001497392"/>
    </source>
</evidence>
<evidence type="ECO:0000313" key="3">
    <source>
        <dbReference type="EMBL" id="CAL5220558.1"/>
    </source>
</evidence>
<name>A0ABP1FQY9_9CHLO</name>
<evidence type="ECO:0000259" key="2">
    <source>
        <dbReference type="Pfam" id="PF02374"/>
    </source>
</evidence>
<sequence>MIGSKAKDMNVQTAARQTGGDLGHLHFPKASTRHHRAAPLRAQLTPSGWAKKNLHSQKGNATQRSVPTWCRMDAESLAARVASAQEASTSTPLQEMSAGAGRKYVMVSGKGGVGKTSLAASLAVQFAAEGHNTLVVSTDPAHSLSDSLAQDVSGGEPVPVEGTDLPLWGLEIDPDRARDDFRAFNARDDGKGTKDFITNMGLGMIADQLADLKLGELLDTPPPGLDEAVAIAKVVEFVKSEDYARFTRIVFDTAPTGHTLRLLTVPDFVEASLGKLIRLRKKLTAAGDAVRGLFGVANQDAAIQKLENLRESVIMVRDLFRNKEQTEFIIATIPTMLGINESSRLLKALRKEDIPCHRIIVNQVITEGMGSAYLRLKLKDQAKALEMLTEDTQLADLRQLRAPLVDLEVRGLPALQYFGGMVWQHAIEEYAAGKSRKYFMLGGKGGVGKTSSAASLAVKLAEEGHSTLVVSTDPAHSLSDSLDQDVSGGNPVKLQGTDLPLYGMEIDVAGAAEEIRSIGKDSDGGQTSDFLAGMGLGAIGDQLKDLRLSELLDTLPPGVDEAVAISKVVEFVKNPEYSHFSRIIFDTAPTGHTLRLLTLPDFLDASLGKIVRLRQKLVDLADSVKGLFGAKKQQDNAVERLERLKARMEEARALFRNPDTTEFVIVTIPTVMAAAESARLAKALRTEKVPVKSILINQVVNENATEQFLNMRRRDQQRALGRLREDSGLRELDIVEAPLFDLEVRGVPALQYFGSRVWNTAPQEKH</sequence>
<keyword evidence="4" id="KW-1185">Reference proteome</keyword>
<feature type="coiled-coil region" evidence="1">
    <location>
        <begin position="627"/>
        <end position="654"/>
    </location>
</feature>
<evidence type="ECO:0000256" key="1">
    <source>
        <dbReference type="SAM" id="Coils"/>
    </source>
</evidence>
<dbReference type="Proteomes" id="UP001497392">
    <property type="component" value="Unassembled WGS sequence"/>
</dbReference>
<gene>
    <name evidence="3" type="primary">g2595</name>
    <name evidence="3" type="ORF">VP750_LOCUS2217</name>
</gene>
<dbReference type="Pfam" id="PF02374">
    <property type="entry name" value="ArsA_ATPase"/>
    <property type="match status" value="2"/>
</dbReference>
<feature type="domain" description="ArsA/GET3 Anion-transporting ATPase-like" evidence="2">
    <location>
        <begin position="437"/>
        <end position="756"/>
    </location>
</feature>
<dbReference type="InterPro" id="IPR025723">
    <property type="entry name" value="ArsA/GET3_ATPase-like"/>
</dbReference>
<comment type="caution">
    <text evidence="3">The sequence shown here is derived from an EMBL/GenBank/DDBJ whole genome shotgun (WGS) entry which is preliminary data.</text>
</comment>
<dbReference type="SUPFAM" id="SSF52540">
    <property type="entry name" value="P-loop containing nucleoside triphosphate hydrolases"/>
    <property type="match status" value="2"/>
</dbReference>
<dbReference type="PANTHER" id="PTHR10803">
    <property type="entry name" value="ARSENICAL PUMP-DRIVING ATPASE ARSENITE-TRANSLOCATING ATPASE"/>
    <property type="match status" value="1"/>
</dbReference>
<dbReference type="EMBL" id="CAXHTA020000004">
    <property type="protein sequence ID" value="CAL5220558.1"/>
    <property type="molecule type" value="Genomic_DNA"/>
</dbReference>
<reference evidence="3 4" key="1">
    <citation type="submission" date="2024-06" db="EMBL/GenBank/DDBJ databases">
        <authorList>
            <person name="Kraege A."/>
            <person name="Thomma B."/>
        </authorList>
    </citation>
    <scope>NUCLEOTIDE SEQUENCE [LARGE SCALE GENOMIC DNA]</scope>
</reference>
<proteinExistence type="predicted"/>
<feature type="domain" description="ArsA/GET3 Anion-transporting ATPase-like" evidence="2">
    <location>
        <begin position="103"/>
        <end position="421"/>
    </location>
</feature>
<dbReference type="Gene3D" id="3.40.50.300">
    <property type="entry name" value="P-loop containing nucleotide triphosphate hydrolases"/>
    <property type="match status" value="2"/>
</dbReference>
<protein>
    <submittedName>
        <fullName evidence="3">G2595 protein</fullName>
    </submittedName>
</protein>
<dbReference type="CDD" id="cd02035">
    <property type="entry name" value="ArsA"/>
    <property type="match status" value="2"/>
</dbReference>
<accession>A0ABP1FQY9</accession>